<keyword evidence="4" id="KW-0963">Cytoplasm</keyword>
<dbReference type="GO" id="GO:0071038">
    <property type="term" value="P:TRAMP-dependent tRNA surveillance pathway"/>
    <property type="evidence" value="ECO:0007669"/>
    <property type="project" value="TreeGrafter"/>
</dbReference>
<dbReference type="GO" id="GO:0035925">
    <property type="term" value="F:mRNA 3'-UTR AU-rich region binding"/>
    <property type="evidence" value="ECO:0007669"/>
    <property type="project" value="TreeGrafter"/>
</dbReference>
<organism evidence="11 12">
    <name type="scientific">Cystoisospora suis</name>
    <dbReference type="NCBI Taxonomy" id="483139"/>
    <lineage>
        <taxon>Eukaryota</taxon>
        <taxon>Sar</taxon>
        <taxon>Alveolata</taxon>
        <taxon>Apicomplexa</taxon>
        <taxon>Conoidasida</taxon>
        <taxon>Coccidia</taxon>
        <taxon>Eucoccidiorida</taxon>
        <taxon>Eimeriorina</taxon>
        <taxon>Sarcocystidae</taxon>
        <taxon>Cystoisospora</taxon>
    </lineage>
</organism>
<dbReference type="GO" id="GO:0034476">
    <property type="term" value="P:U5 snRNA 3'-end processing"/>
    <property type="evidence" value="ECO:0007669"/>
    <property type="project" value="TreeGrafter"/>
</dbReference>
<dbReference type="GeneID" id="94434773"/>
<keyword evidence="6" id="KW-0271">Exosome</keyword>
<keyword evidence="12" id="KW-1185">Reference proteome</keyword>
<dbReference type="InterPro" id="IPR036345">
    <property type="entry name" value="ExoRNase_PH_dom2_sf"/>
</dbReference>
<gene>
    <name evidence="11" type="ORF">CSUI_011464</name>
</gene>
<evidence type="ECO:0000256" key="6">
    <source>
        <dbReference type="ARBA" id="ARBA00022835"/>
    </source>
</evidence>
<keyword evidence="5" id="KW-0698">rRNA processing</keyword>
<evidence type="ECO:0000256" key="9">
    <source>
        <dbReference type="ARBA" id="ARBA00030617"/>
    </source>
</evidence>
<dbReference type="RefSeq" id="XP_067916462.1">
    <property type="nucleotide sequence ID" value="XM_068071562.1"/>
</dbReference>
<evidence type="ECO:0000256" key="4">
    <source>
        <dbReference type="ARBA" id="ARBA00022490"/>
    </source>
</evidence>
<dbReference type="GO" id="GO:0000467">
    <property type="term" value="P:exonucleolytic trimming to generate mature 3'-end of 5.8S rRNA from tricistronic rRNA transcript (SSU-rRNA, 5.8S rRNA, LSU-rRNA)"/>
    <property type="evidence" value="ECO:0007669"/>
    <property type="project" value="TreeGrafter"/>
</dbReference>
<reference evidence="11 12" key="1">
    <citation type="journal article" date="2017" name="Int. J. Parasitol.">
        <title>The genome of the protozoan parasite Cystoisospora suis and a reverse vaccinology approach to identify vaccine candidates.</title>
        <authorList>
            <person name="Palmieri N."/>
            <person name="Shrestha A."/>
            <person name="Ruttkowski B."/>
            <person name="Beck T."/>
            <person name="Vogl C."/>
            <person name="Tomley F."/>
            <person name="Blake D.P."/>
            <person name="Joachim A."/>
        </authorList>
    </citation>
    <scope>NUCLEOTIDE SEQUENCE [LARGE SCALE GENOMIC DNA]</scope>
    <source>
        <strain evidence="11 12">Wien I</strain>
    </source>
</reference>
<dbReference type="InterPro" id="IPR027408">
    <property type="entry name" value="PNPase/RNase_PH_dom_sf"/>
</dbReference>
<dbReference type="GO" id="GO:0071035">
    <property type="term" value="P:nuclear polyadenylation-dependent rRNA catabolic process"/>
    <property type="evidence" value="ECO:0007669"/>
    <property type="project" value="TreeGrafter"/>
</dbReference>
<proteinExistence type="inferred from homology"/>
<evidence type="ECO:0000313" key="12">
    <source>
        <dbReference type="Proteomes" id="UP000221165"/>
    </source>
</evidence>
<comment type="similarity">
    <text evidence="3">Belongs to the RNase PH family.</text>
</comment>
<dbReference type="InterPro" id="IPR050590">
    <property type="entry name" value="Exosome_comp_Rrp42_subfam"/>
</dbReference>
<dbReference type="PANTHER" id="PTHR11097:SF9">
    <property type="entry name" value="EXOSOME COMPLEX COMPONENT RRP43"/>
    <property type="match status" value="1"/>
</dbReference>
<dbReference type="GO" id="GO:0071028">
    <property type="term" value="P:nuclear mRNA surveillance"/>
    <property type="evidence" value="ECO:0007669"/>
    <property type="project" value="TreeGrafter"/>
</dbReference>
<evidence type="ECO:0000259" key="10">
    <source>
        <dbReference type="Pfam" id="PF01138"/>
    </source>
</evidence>
<dbReference type="GO" id="GO:0016075">
    <property type="term" value="P:rRNA catabolic process"/>
    <property type="evidence" value="ECO:0007669"/>
    <property type="project" value="TreeGrafter"/>
</dbReference>
<dbReference type="EMBL" id="MIGC01011983">
    <property type="protein sequence ID" value="PHJ14726.1"/>
    <property type="molecule type" value="Genomic_DNA"/>
</dbReference>
<evidence type="ECO:0000313" key="11">
    <source>
        <dbReference type="EMBL" id="PHJ14726.1"/>
    </source>
</evidence>
<sequence>MDLLPAEFHRRFLSQQVRADGRSLLAYRQPCIGADILTNCCGSASVRCGNNYYLAGVRCEVGCVLGRQGVEVGKRRFVDSGHAISDAEAAKASARGSSGGYVFVTVEYPKLCGAEFADSGGPCVNVPMSVSGTITELLNSTAVFDSRQLFLDFSESDVTTPIERADIEELTSSPCEEQRQVPELLGQAFAWHLYIHVVCLEYDGNPLDSALLASVVALENTRLPSVVWDHNAKWWRQACEQSCLGEVAASQREGRRLFCPGRQIRLSNRPMNITFTQIMGEWWVVDPTREEESLGCSVSFCMVNDRWHIIRLGGMPVGTSVLTDLQSRAKVIAKGLQCQLNDTS</sequence>
<dbReference type="InterPro" id="IPR020568">
    <property type="entry name" value="Ribosomal_Su5_D2-typ_SF"/>
</dbReference>
<protein>
    <recommendedName>
        <fullName evidence="9">Ribosomal RNA-processing protein 43</fullName>
    </recommendedName>
</protein>
<keyword evidence="7" id="KW-0694">RNA-binding</keyword>
<dbReference type="GO" id="GO:0034475">
    <property type="term" value="P:U4 snRNA 3'-end processing"/>
    <property type="evidence" value="ECO:0007669"/>
    <property type="project" value="TreeGrafter"/>
</dbReference>
<accession>A0A2C6KEG4</accession>
<name>A0A2C6KEG4_9APIC</name>
<feature type="domain" description="Exoribonuclease phosphorolytic" evidence="10">
    <location>
        <begin position="33"/>
        <end position="224"/>
    </location>
</feature>
<dbReference type="OrthoDB" id="45882at2759"/>
<comment type="subcellular location">
    <subcellularLocation>
        <location evidence="1">Cytoplasm</location>
    </subcellularLocation>
    <subcellularLocation>
        <location evidence="2">Nucleus</location>
        <location evidence="2">Nucleolus</location>
    </subcellularLocation>
</comment>
<dbReference type="Gene3D" id="3.30.230.70">
    <property type="entry name" value="GHMP Kinase, N-terminal domain"/>
    <property type="match status" value="1"/>
</dbReference>
<evidence type="ECO:0000256" key="5">
    <source>
        <dbReference type="ARBA" id="ARBA00022552"/>
    </source>
</evidence>
<keyword evidence="8" id="KW-0539">Nucleus</keyword>
<dbReference type="Proteomes" id="UP000221165">
    <property type="component" value="Unassembled WGS sequence"/>
</dbReference>
<dbReference type="GO" id="GO:0000177">
    <property type="term" value="C:cytoplasmic exosome (RNase complex)"/>
    <property type="evidence" value="ECO:0007669"/>
    <property type="project" value="TreeGrafter"/>
</dbReference>
<dbReference type="Pfam" id="PF01138">
    <property type="entry name" value="RNase_PH"/>
    <property type="match status" value="1"/>
</dbReference>
<dbReference type="AlphaFoldDB" id="A0A2C6KEG4"/>
<dbReference type="GO" id="GO:0034473">
    <property type="term" value="P:U1 snRNA 3'-end processing"/>
    <property type="evidence" value="ECO:0007669"/>
    <property type="project" value="TreeGrafter"/>
</dbReference>
<dbReference type="GO" id="GO:0000176">
    <property type="term" value="C:nuclear exosome (RNase complex)"/>
    <property type="evidence" value="ECO:0007669"/>
    <property type="project" value="TreeGrafter"/>
</dbReference>
<evidence type="ECO:0000256" key="1">
    <source>
        <dbReference type="ARBA" id="ARBA00004496"/>
    </source>
</evidence>
<dbReference type="SUPFAM" id="SSF54211">
    <property type="entry name" value="Ribosomal protein S5 domain 2-like"/>
    <property type="match status" value="1"/>
</dbReference>
<dbReference type="PANTHER" id="PTHR11097">
    <property type="entry name" value="EXOSOME COMPLEX EXONUCLEASE RIBOSOMAL RNA PROCESSING PROTEIN"/>
    <property type="match status" value="1"/>
</dbReference>
<dbReference type="GO" id="GO:0005730">
    <property type="term" value="C:nucleolus"/>
    <property type="evidence" value="ECO:0007669"/>
    <property type="project" value="UniProtKB-SubCell"/>
</dbReference>
<evidence type="ECO:0000256" key="7">
    <source>
        <dbReference type="ARBA" id="ARBA00022884"/>
    </source>
</evidence>
<comment type="caution">
    <text evidence="11">The sequence shown here is derived from an EMBL/GenBank/DDBJ whole genome shotgun (WGS) entry which is preliminary data.</text>
</comment>
<evidence type="ECO:0000256" key="2">
    <source>
        <dbReference type="ARBA" id="ARBA00004604"/>
    </source>
</evidence>
<dbReference type="VEuPathDB" id="ToxoDB:CSUI_011464"/>
<dbReference type="SUPFAM" id="SSF55666">
    <property type="entry name" value="Ribonuclease PH domain 2-like"/>
    <property type="match status" value="1"/>
</dbReference>
<evidence type="ECO:0000256" key="3">
    <source>
        <dbReference type="ARBA" id="ARBA00006678"/>
    </source>
</evidence>
<dbReference type="InterPro" id="IPR001247">
    <property type="entry name" value="ExoRNase_PH_dom1"/>
</dbReference>
<evidence type="ECO:0000256" key="8">
    <source>
        <dbReference type="ARBA" id="ARBA00023242"/>
    </source>
</evidence>